<name>A0A1G7AM67_PEPNI</name>
<dbReference type="Gene3D" id="3.20.20.10">
    <property type="entry name" value="Alanine racemase"/>
    <property type="match status" value="1"/>
</dbReference>
<dbReference type="InterPro" id="IPR022643">
    <property type="entry name" value="De-COase2_C"/>
</dbReference>
<evidence type="ECO:0000256" key="3">
    <source>
        <dbReference type="PIRSR" id="PIRSR600183-50"/>
    </source>
</evidence>
<feature type="active site" description="Proton donor" evidence="3">
    <location>
        <position position="343"/>
    </location>
</feature>
<dbReference type="PRINTS" id="PR01179">
    <property type="entry name" value="ODADCRBXLASE"/>
</dbReference>
<dbReference type="Proteomes" id="UP000198995">
    <property type="component" value="Unassembled WGS sequence"/>
</dbReference>
<dbReference type="InterPro" id="IPR029066">
    <property type="entry name" value="PLP-binding_barrel"/>
</dbReference>
<feature type="domain" description="Orn/DAP/Arg decarboxylase 2 N-terminal" evidence="6">
    <location>
        <begin position="22"/>
        <end position="263"/>
    </location>
</feature>
<evidence type="ECO:0000259" key="6">
    <source>
        <dbReference type="Pfam" id="PF02784"/>
    </source>
</evidence>
<dbReference type="Gene3D" id="2.40.37.10">
    <property type="entry name" value="Lyase, Ornithine Decarboxylase, Chain A, domain 1"/>
    <property type="match status" value="1"/>
</dbReference>
<accession>A0A1G7AM67</accession>
<sequence length="401" mass="43889">MLNDIITAQLENHDSFYIYDEQHIRSQAQLLRTHFPDVDFFYSLKCNPNPHILRTIFSEGFGADAASLKEVQLAADAGLRQSQIYYSAPGKSPADLEGAFNAATIIADSIGELDHLERLAAREGTVAEIGVRVNPAFSMNGGDGLSAKFGIDEEMLLPILKNRHMPHLMVTGIHVHLQSQVLDSDKLQAYYQNVLSLADRVEAALGRPLMYINMGSGIGLAYAAHQTPLDIPALGLAAGKYLARYRNAHPYTRIFIESGRFCVGQSGQYITTVRDRKVSRGKTWLILSNTLNGFIRPSIDQMMRPYPDAQPFEPLFTCRDAFHIRTLKNDPPSEQVNLVGNLCAGTDLIAEDILLPKLAVGDAVIIDNAGAYAAVLSPMQFSSLTPPAELFVTAAGSVLSD</sequence>
<keyword evidence="2 3" id="KW-0663">Pyridoxal phosphate</keyword>
<dbReference type="InterPro" id="IPR022644">
    <property type="entry name" value="De-COase2_N"/>
</dbReference>
<dbReference type="Pfam" id="PF00278">
    <property type="entry name" value="Orn_DAP_Arg_deC"/>
    <property type="match status" value="1"/>
</dbReference>
<dbReference type="AlphaFoldDB" id="A0A1G7AM67"/>
<feature type="domain" description="Orn/DAP/Arg decarboxylase 2 C-terminal" evidence="5">
    <location>
        <begin position="16"/>
        <end position="370"/>
    </location>
</feature>
<evidence type="ECO:0000256" key="4">
    <source>
        <dbReference type="RuleBase" id="RU003737"/>
    </source>
</evidence>
<dbReference type="STRING" id="2741.SAMN04489866_1264"/>
<dbReference type="PANTHER" id="PTHR43727:SF2">
    <property type="entry name" value="GROUP IV DECARBOXYLASE"/>
    <property type="match status" value="1"/>
</dbReference>
<keyword evidence="8" id="KW-1185">Reference proteome</keyword>
<dbReference type="GO" id="GO:0006596">
    <property type="term" value="P:polyamine biosynthetic process"/>
    <property type="evidence" value="ECO:0007669"/>
    <property type="project" value="InterPro"/>
</dbReference>
<dbReference type="InterPro" id="IPR009006">
    <property type="entry name" value="Ala_racemase/Decarboxylase_C"/>
</dbReference>
<comment type="cofactor">
    <cofactor evidence="1 3">
        <name>pyridoxal 5'-phosphate</name>
        <dbReference type="ChEBI" id="CHEBI:597326"/>
    </cofactor>
</comment>
<dbReference type="RefSeq" id="WP_091792478.1">
    <property type="nucleotide sequence ID" value="NZ_FNAF01000026.1"/>
</dbReference>
<dbReference type="InterPro" id="IPR002433">
    <property type="entry name" value="Orn_de-COase"/>
</dbReference>
<evidence type="ECO:0000259" key="5">
    <source>
        <dbReference type="Pfam" id="PF00278"/>
    </source>
</evidence>
<organism evidence="7 8">
    <name type="scientific">Peptococcus niger</name>
    <dbReference type="NCBI Taxonomy" id="2741"/>
    <lineage>
        <taxon>Bacteria</taxon>
        <taxon>Bacillati</taxon>
        <taxon>Bacillota</taxon>
        <taxon>Clostridia</taxon>
        <taxon>Eubacteriales</taxon>
        <taxon>Peptococcaceae</taxon>
        <taxon>Peptococcus</taxon>
    </lineage>
</organism>
<dbReference type="SUPFAM" id="SSF51419">
    <property type="entry name" value="PLP-binding barrel"/>
    <property type="match status" value="1"/>
</dbReference>
<dbReference type="EMBL" id="FNAF01000026">
    <property type="protein sequence ID" value="SDE15105.1"/>
    <property type="molecule type" value="Genomic_DNA"/>
</dbReference>
<dbReference type="PRINTS" id="PR01182">
    <property type="entry name" value="ORNDCRBXLASE"/>
</dbReference>
<evidence type="ECO:0000313" key="8">
    <source>
        <dbReference type="Proteomes" id="UP000198995"/>
    </source>
</evidence>
<evidence type="ECO:0000256" key="1">
    <source>
        <dbReference type="ARBA" id="ARBA00001933"/>
    </source>
</evidence>
<protein>
    <submittedName>
        <fullName evidence="7">Diaminopimelate decarboxylase</fullName>
    </submittedName>
</protein>
<gene>
    <name evidence="7" type="ORF">SAMN04489866_1264</name>
</gene>
<dbReference type="InterPro" id="IPR000183">
    <property type="entry name" value="Orn/DAP/Arg_de-COase"/>
</dbReference>
<dbReference type="PANTHER" id="PTHR43727">
    <property type="entry name" value="DIAMINOPIMELATE DECARBOXYLASE"/>
    <property type="match status" value="1"/>
</dbReference>
<reference evidence="7 8" key="1">
    <citation type="submission" date="2016-10" db="EMBL/GenBank/DDBJ databases">
        <authorList>
            <person name="de Groot N.N."/>
        </authorList>
    </citation>
    <scope>NUCLEOTIDE SEQUENCE [LARGE SCALE GENOMIC DNA]</scope>
    <source>
        <strain evidence="7 8">DSM 20475</strain>
    </source>
</reference>
<evidence type="ECO:0000313" key="7">
    <source>
        <dbReference type="EMBL" id="SDE15105.1"/>
    </source>
</evidence>
<dbReference type="GO" id="GO:0008836">
    <property type="term" value="F:diaminopimelate decarboxylase activity"/>
    <property type="evidence" value="ECO:0007669"/>
    <property type="project" value="TreeGrafter"/>
</dbReference>
<proteinExistence type="inferred from homology"/>
<dbReference type="GO" id="GO:0009089">
    <property type="term" value="P:lysine biosynthetic process via diaminopimelate"/>
    <property type="evidence" value="ECO:0007669"/>
    <property type="project" value="TreeGrafter"/>
</dbReference>
<evidence type="ECO:0000256" key="2">
    <source>
        <dbReference type="ARBA" id="ARBA00022898"/>
    </source>
</evidence>
<dbReference type="SUPFAM" id="SSF50621">
    <property type="entry name" value="Alanine racemase C-terminal domain-like"/>
    <property type="match status" value="1"/>
</dbReference>
<feature type="modified residue" description="N6-(pyridoxal phosphate)lysine" evidence="3">
    <location>
        <position position="45"/>
    </location>
</feature>
<comment type="similarity">
    <text evidence="4">Belongs to the Orn/Lys/Arg decarboxylase class-II family.</text>
</comment>
<dbReference type="OrthoDB" id="9802241at2"/>
<dbReference type="Pfam" id="PF02784">
    <property type="entry name" value="Orn_Arg_deC_N"/>
    <property type="match status" value="1"/>
</dbReference>